<dbReference type="AlphaFoldDB" id="A0A1C9CBK9"/>
<feature type="domain" description="Core" evidence="1">
    <location>
        <begin position="10"/>
        <end position="112"/>
    </location>
</feature>
<dbReference type="InterPro" id="IPR031108">
    <property type="entry name" value="IscA_plant_cyanobact"/>
</dbReference>
<dbReference type="InterPro" id="IPR035903">
    <property type="entry name" value="HesB-like_dom_sf"/>
</dbReference>
<geneLocation type="plastid" evidence="2"/>
<dbReference type="PANTHER" id="PTHR47265">
    <property type="entry name" value="IRON-SULFUR ASSEMBLY PROTEIN ISCA, CHLOROPLASTIC"/>
    <property type="match status" value="1"/>
</dbReference>
<dbReference type="NCBIfam" id="TIGR00049">
    <property type="entry name" value="iron-sulfur cluster assembly accessory protein"/>
    <property type="match status" value="1"/>
</dbReference>
<evidence type="ECO:0000313" key="2">
    <source>
        <dbReference type="EMBL" id="AOM65783.1"/>
    </source>
</evidence>
<dbReference type="InterPro" id="IPR017870">
    <property type="entry name" value="FeS_cluster_insertion_CS"/>
</dbReference>
<dbReference type="GO" id="GO:0009570">
    <property type="term" value="C:chloroplast stroma"/>
    <property type="evidence" value="ECO:0007669"/>
    <property type="project" value="TreeGrafter"/>
</dbReference>
<protein>
    <recommendedName>
        <fullName evidence="1">Core domain-containing protein</fullName>
    </recommendedName>
</protein>
<reference evidence="2" key="1">
    <citation type="journal article" date="2016" name="BMC Biol.">
        <title>Parallel evolution of highly conserved plastid genome architecture in red seaweeds and seed plants.</title>
        <authorList>
            <person name="Lee J."/>
            <person name="Cho C.H."/>
            <person name="Park S.I."/>
            <person name="Choi J.W."/>
            <person name="Song H.S."/>
            <person name="West J.A."/>
            <person name="Bhattacharya D."/>
            <person name="Yoon H.S."/>
        </authorList>
    </citation>
    <scope>NUCLEOTIDE SEQUENCE</scope>
</reference>
<dbReference type="InterPro" id="IPR016092">
    <property type="entry name" value="ATAP"/>
</dbReference>
<name>A0A1C9CBK9_9FLOR</name>
<dbReference type="GeneID" id="29073019"/>
<dbReference type="Gene3D" id="2.60.300.12">
    <property type="entry name" value="HesB-like domain"/>
    <property type="match status" value="1"/>
</dbReference>
<dbReference type="GO" id="GO:0051536">
    <property type="term" value="F:iron-sulfur cluster binding"/>
    <property type="evidence" value="ECO:0007669"/>
    <property type="project" value="InterPro"/>
</dbReference>
<dbReference type="GO" id="GO:0030674">
    <property type="term" value="F:protein-macromolecule adaptor activity"/>
    <property type="evidence" value="ECO:0007669"/>
    <property type="project" value="TreeGrafter"/>
</dbReference>
<accession>A0A1C9CBK9</accession>
<dbReference type="SUPFAM" id="SSF89360">
    <property type="entry name" value="HesB-like domain"/>
    <property type="match status" value="1"/>
</dbReference>
<evidence type="ECO:0000259" key="1">
    <source>
        <dbReference type="Pfam" id="PF01521"/>
    </source>
</evidence>
<proteinExistence type="predicted"/>
<dbReference type="PROSITE" id="PS01152">
    <property type="entry name" value="HESB"/>
    <property type="match status" value="1"/>
</dbReference>
<dbReference type="RefSeq" id="YP_009296643.1">
    <property type="nucleotide sequence ID" value="NC_031172.1"/>
</dbReference>
<sequence length="119" mass="13172">MNTQDNQKIIFITHNAASAIIKLRKNNDNLILLRIGVKQGGCSGMSYTMHVESQANITQNDKVINYLNFKIVCNFKSLLLLYGLCLDYSNELVGGGFSFTNPNAIQTCGCGKSFNVDKM</sequence>
<keyword evidence="2" id="KW-0934">Plastid</keyword>
<dbReference type="Pfam" id="PF01521">
    <property type="entry name" value="Fe-S_biosyn"/>
    <property type="match status" value="1"/>
</dbReference>
<dbReference type="InterPro" id="IPR000361">
    <property type="entry name" value="ATAP_core_dom"/>
</dbReference>
<gene>
    <name evidence="2" type="primary">ORF114</name>
    <name evidence="2" type="ORF">Apop_093</name>
</gene>
<dbReference type="PANTHER" id="PTHR47265:SF1">
    <property type="entry name" value="IRON-SULFUR ASSEMBLY PROTEIN ISCA, CHLOROPLASTIC"/>
    <property type="match status" value="1"/>
</dbReference>
<organism evidence="2">
    <name type="scientific">Apophlaea sinclairii</name>
    <dbReference type="NCBI Taxonomy" id="212746"/>
    <lineage>
        <taxon>Eukaryota</taxon>
        <taxon>Rhodophyta</taxon>
        <taxon>Florideophyceae</taxon>
        <taxon>Hildenbrandiophycidae</taxon>
        <taxon>Hildenbrandiales</taxon>
        <taxon>Hildenbrandiaceae</taxon>
        <taxon>Apophlaea</taxon>
    </lineage>
</organism>
<dbReference type="GO" id="GO:0016226">
    <property type="term" value="P:iron-sulfur cluster assembly"/>
    <property type="evidence" value="ECO:0007669"/>
    <property type="project" value="InterPro"/>
</dbReference>
<dbReference type="EMBL" id="KX284716">
    <property type="protein sequence ID" value="AOM65783.1"/>
    <property type="molecule type" value="Genomic_DNA"/>
</dbReference>